<dbReference type="EMBL" id="JABSTR010000001">
    <property type="protein sequence ID" value="KAH9359491.1"/>
    <property type="molecule type" value="Genomic_DNA"/>
</dbReference>
<comment type="caution">
    <text evidence="1">The sequence shown here is derived from an EMBL/GenBank/DDBJ whole genome shotgun (WGS) entry which is preliminary data.</text>
</comment>
<reference evidence="1 2" key="1">
    <citation type="journal article" date="2020" name="Cell">
        <title>Large-Scale Comparative Analyses of Tick Genomes Elucidate Their Genetic Diversity and Vector Capacities.</title>
        <authorList>
            <consortium name="Tick Genome and Microbiome Consortium (TIGMIC)"/>
            <person name="Jia N."/>
            <person name="Wang J."/>
            <person name="Shi W."/>
            <person name="Du L."/>
            <person name="Sun Y."/>
            <person name="Zhan W."/>
            <person name="Jiang J.F."/>
            <person name="Wang Q."/>
            <person name="Zhang B."/>
            <person name="Ji P."/>
            <person name="Bell-Sakyi L."/>
            <person name="Cui X.M."/>
            <person name="Yuan T.T."/>
            <person name="Jiang B.G."/>
            <person name="Yang W.F."/>
            <person name="Lam T.T."/>
            <person name="Chang Q.C."/>
            <person name="Ding S.J."/>
            <person name="Wang X.J."/>
            <person name="Zhu J.G."/>
            <person name="Ruan X.D."/>
            <person name="Zhao L."/>
            <person name="Wei J.T."/>
            <person name="Ye R.Z."/>
            <person name="Que T.C."/>
            <person name="Du C.H."/>
            <person name="Zhou Y.H."/>
            <person name="Cheng J.X."/>
            <person name="Dai P.F."/>
            <person name="Guo W.B."/>
            <person name="Han X.H."/>
            <person name="Huang E.J."/>
            <person name="Li L.F."/>
            <person name="Wei W."/>
            <person name="Gao Y.C."/>
            <person name="Liu J.Z."/>
            <person name="Shao H.Z."/>
            <person name="Wang X."/>
            <person name="Wang C.C."/>
            <person name="Yang T.C."/>
            <person name="Huo Q.B."/>
            <person name="Li W."/>
            <person name="Chen H.Y."/>
            <person name="Chen S.E."/>
            <person name="Zhou L.G."/>
            <person name="Ni X.B."/>
            <person name="Tian J.H."/>
            <person name="Sheng Y."/>
            <person name="Liu T."/>
            <person name="Pan Y.S."/>
            <person name="Xia L.Y."/>
            <person name="Li J."/>
            <person name="Zhao F."/>
            <person name="Cao W.C."/>
        </authorList>
    </citation>
    <scope>NUCLEOTIDE SEQUENCE [LARGE SCALE GENOMIC DNA]</scope>
    <source>
        <strain evidence="1">HaeL-2018</strain>
    </source>
</reference>
<organism evidence="1 2">
    <name type="scientific">Haemaphysalis longicornis</name>
    <name type="common">Bush tick</name>
    <dbReference type="NCBI Taxonomy" id="44386"/>
    <lineage>
        <taxon>Eukaryota</taxon>
        <taxon>Metazoa</taxon>
        <taxon>Ecdysozoa</taxon>
        <taxon>Arthropoda</taxon>
        <taxon>Chelicerata</taxon>
        <taxon>Arachnida</taxon>
        <taxon>Acari</taxon>
        <taxon>Parasitiformes</taxon>
        <taxon>Ixodida</taxon>
        <taxon>Ixodoidea</taxon>
        <taxon>Ixodidae</taxon>
        <taxon>Haemaphysalinae</taxon>
        <taxon>Haemaphysalis</taxon>
    </lineage>
</organism>
<evidence type="ECO:0000313" key="2">
    <source>
        <dbReference type="Proteomes" id="UP000821853"/>
    </source>
</evidence>
<dbReference type="AlphaFoldDB" id="A0A9J6F9R0"/>
<sequence>MSIRVPNEIIKISGVILREQIVAAASTAFAYPVLADEKADIAGTEQMSTCIRFIDETGTNVYVREQFIGVVEVEQLISACIGSMILMSL</sequence>
<proteinExistence type="predicted"/>
<name>A0A9J6F9R0_HAELO</name>
<dbReference type="Proteomes" id="UP000821853">
    <property type="component" value="Chromosome 1"/>
</dbReference>
<protein>
    <submittedName>
        <fullName evidence="1">Uncharacterized protein</fullName>
    </submittedName>
</protein>
<keyword evidence="2" id="KW-1185">Reference proteome</keyword>
<gene>
    <name evidence="1" type="ORF">HPB48_000439</name>
</gene>
<dbReference type="OrthoDB" id="6602819at2759"/>
<accession>A0A9J6F9R0</accession>
<dbReference type="VEuPathDB" id="VectorBase:HLOH_051120"/>
<evidence type="ECO:0000313" key="1">
    <source>
        <dbReference type="EMBL" id="KAH9359491.1"/>
    </source>
</evidence>